<dbReference type="AlphaFoldDB" id="A0A0N1HYM6"/>
<accession>A0A0N1HYM6</accession>
<dbReference type="EMBL" id="LJSK01000116">
    <property type="protein sequence ID" value="KPI86774.1"/>
    <property type="molecule type" value="Genomic_DNA"/>
</dbReference>
<feature type="coiled-coil region" evidence="1">
    <location>
        <begin position="28"/>
        <end position="83"/>
    </location>
</feature>
<evidence type="ECO:0000256" key="1">
    <source>
        <dbReference type="SAM" id="Coils"/>
    </source>
</evidence>
<dbReference type="VEuPathDB" id="TriTrypDB:Lsey_0116_0040"/>
<dbReference type="Proteomes" id="UP000038009">
    <property type="component" value="Unassembled WGS sequence"/>
</dbReference>
<evidence type="ECO:0000313" key="3">
    <source>
        <dbReference type="EMBL" id="KPI86774.1"/>
    </source>
</evidence>
<name>A0A0N1HYM6_LEPSE</name>
<keyword evidence="4" id="KW-1185">Reference proteome</keyword>
<feature type="compositionally biased region" description="Gly residues" evidence="2">
    <location>
        <begin position="103"/>
        <end position="125"/>
    </location>
</feature>
<feature type="region of interest" description="Disordered" evidence="2">
    <location>
        <begin position="98"/>
        <end position="128"/>
    </location>
</feature>
<feature type="coiled-coil region" evidence="1">
    <location>
        <begin position="160"/>
        <end position="187"/>
    </location>
</feature>
<dbReference type="OMA" id="DFCRHFF"/>
<protein>
    <submittedName>
        <fullName evidence="3">Uncharacterized protein</fullName>
    </submittedName>
</protein>
<organism evidence="3 4">
    <name type="scientific">Leptomonas seymouri</name>
    <dbReference type="NCBI Taxonomy" id="5684"/>
    <lineage>
        <taxon>Eukaryota</taxon>
        <taxon>Discoba</taxon>
        <taxon>Euglenozoa</taxon>
        <taxon>Kinetoplastea</taxon>
        <taxon>Metakinetoplastina</taxon>
        <taxon>Trypanosomatida</taxon>
        <taxon>Trypanosomatidae</taxon>
        <taxon>Leishmaniinae</taxon>
        <taxon>Leptomonas</taxon>
    </lineage>
</organism>
<sequence>MSNKAELAALMASNGDYEKKISLLKRAVVTVTKQKQEVESRQTQLQEELRTSTQHLMEVQRENTVLRQKVKTLETQLEQERSSGSAFGQNMLKGLSSIMGSNDAGGRGGGGGGRGGGRGGRGGSGPQLALSAEDVERLVTENEQLHREKYTYKTKLEDTQRTSAKDMANLKAEVAQLQKELGELHSTLDTVTGRCDQLNADYLVERALADFCRHFFVVALSNNKERLALQGGVEMVAELRWPTASRTQQRESSLPPSSRSAFQVESLPLGNCPASCSGAMPVEVKEQVVHALQSSCGTVKTLLRAISVLIVALREKLPRGERATVSDLDCLRDRLSVFLDAHAIRKDCLMSLLESFEAYLANLLEPRDGAAEGGDVLTAETLVEAQVEVLQLFLEWVGLLRAQTPLLVESCASYLPPNQTYNLRVGRSEEAHYREGAVQPATTTDRAEFVEEMTKYGYATLASVEGALTAVQVLIQRSPEAYYSSLRAVDAEGGVSPNRSLESKADESANEANSSPPAALSHAMDVCTLLALQRFWWEGCASVRVLRTSVRGLDSGIQDLAEGCNKSEVRDTLQYLSKCLRSLIAASIDTELIGEGAEAVMEAEQPIRYLYGCGTCCVPGGASQQLPSRSPSCATAAANGLGHDSRFFLSSSSAEAYEEILVALAAADRAAVAYYTQMNYLYREMADKEDALQTAAEAVQEMKRLLEMERAESEHTRQTMQTQISVLSNQLIEMADTAQAQQLSRLH</sequence>
<evidence type="ECO:0000313" key="4">
    <source>
        <dbReference type="Proteomes" id="UP000038009"/>
    </source>
</evidence>
<evidence type="ECO:0000256" key="2">
    <source>
        <dbReference type="SAM" id="MobiDB-lite"/>
    </source>
</evidence>
<dbReference type="PANTHER" id="PTHR45615:SF80">
    <property type="entry name" value="GRIP DOMAIN-CONTAINING PROTEIN"/>
    <property type="match status" value="1"/>
</dbReference>
<proteinExistence type="predicted"/>
<dbReference type="OrthoDB" id="250182at2759"/>
<comment type="caution">
    <text evidence="3">The sequence shown here is derived from an EMBL/GenBank/DDBJ whole genome shotgun (WGS) entry which is preliminary data.</text>
</comment>
<feature type="coiled-coil region" evidence="1">
    <location>
        <begin position="685"/>
        <end position="712"/>
    </location>
</feature>
<gene>
    <name evidence="3" type="ORF">ABL78_4143</name>
</gene>
<dbReference type="PANTHER" id="PTHR45615">
    <property type="entry name" value="MYOSIN HEAVY CHAIN, NON-MUSCLE"/>
    <property type="match status" value="1"/>
</dbReference>
<keyword evidence="1" id="KW-0175">Coiled coil</keyword>
<feature type="region of interest" description="Disordered" evidence="2">
    <location>
        <begin position="493"/>
        <end position="517"/>
    </location>
</feature>
<reference evidence="3 4" key="1">
    <citation type="journal article" date="2015" name="PLoS Pathog.">
        <title>Leptomonas seymouri: Adaptations to the Dixenous Life Cycle Analyzed by Genome Sequencing, Transcriptome Profiling and Co-infection with Leishmania donovani.</title>
        <authorList>
            <person name="Kraeva N."/>
            <person name="Butenko A."/>
            <person name="Hlavacova J."/>
            <person name="Kostygov A."/>
            <person name="Myskova J."/>
            <person name="Grybchuk D."/>
            <person name="Lestinova T."/>
            <person name="Votypka J."/>
            <person name="Volf P."/>
            <person name="Opperdoes F."/>
            <person name="Flegontov P."/>
            <person name="Lukes J."/>
            <person name="Yurchenko V."/>
        </authorList>
    </citation>
    <scope>NUCLEOTIDE SEQUENCE [LARGE SCALE GENOMIC DNA]</scope>
    <source>
        <strain evidence="3 4">ATCC 30220</strain>
    </source>
</reference>